<gene>
    <name evidence="2" type="ORF">PCANC_10175</name>
    <name evidence="3" type="ORF">PCASD_00657</name>
    <name evidence="1" type="ORF">PCASD_22672</name>
</gene>
<dbReference type="EMBL" id="PGCI01001118">
    <property type="protein sequence ID" value="PLW07613.1"/>
    <property type="molecule type" value="Genomic_DNA"/>
</dbReference>
<name>A0A2N5VKY1_9BASI</name>
<dbReference type="Proteomes" id="UP000235388">
    <property type="component" value="Unassembled WGS sequence"/>
</dbReference>
<dbReference type="Proteomes" id="UP000235392">
    <property type="component" value="Unassembled WGS sequence"/>
</dbReference>
<dbReference type="EMBL" id="PGCJ01000804">
    <property type="protein sequence ID" value="PLW19988.1"/>
    <property type="molecule type" value="Genomic_DNA"/>
</dbReference>
<evidence type="ECO:0000313" key="2">
    <source>
        <dbReference type="EMBL" id="PLW19988.1"/>
    </source>
</evidence>
<keyword evidence="4" id="KW-1185">Reference proteome</keyword>
<evidence type="ECO:0000313" key="5">
    <source>
        <dbReference type="Proteomes" id="UP000235392"/>
    </source>
</evidence>
<evidence type="ECO:0000313" key="1">
    <source>
        <dbReference type="EMBL" id="PLW07613.1"/>
    </source>
</evidence>
<comment type="caution">
    <text evidence="3">The sequence shown here is derived from an EMBL/GenBank/DDBJ whole genome shotgun (WGS) entry which is preliminary data.</text>
</comment>
<dbReference type="EMBL" id="PGCI01000009">
    <property type="protein sequence ID" value="PLW50644.1"/>
    <property type="molecule type" value="Genomic_DNA"/>
</dbReference>
<reference evidence="4 5" key="1">
    <citation type="submission" date="2017-11" db="EMBL/GenBank/DDBJ databases">
        <title>De novo assembly and phasing of dikaryotic genomes from two isolates of Puccinia coronata f. sp. avenae, the causal agent of oat crown rust.</title>
        <authorList>
            <person name="Miller M.E."/>
            <person name="Zhang Y."/>
            <person name="Omidvar V."/>
            <person name="Sperschneider J."/>
            <person name="Schwessinger B."/>
            <person name="Raley C."/>
            <person name="Palmer J.M."/>
            <person name="Garnica D."/>
            <person name="Upadhyaya N."/>
            <person name="Rathjen J."/>
            <person name="Taylor J.M."/>
            <person name="Park R.F."/>
            <person name="Dodds P.N."/>
            <person name="Hirsch C.D."/>
            <person name="Kianian S.F."/>
            <person name="Figueroa M."/>
        </authorList>
    </citation>
    <scope>NUCLEOTIDE SEQUENCE [LARGE SCALE GENOMIC DNA]</scope>
    <source>
        <strain evidence="2">12NC29</strain>
        <strain evidence="3">12SD80</strain>
    </source>
</reference>
<sequence>MEAGELFLGAVLSKAPHAAHEALLTLLPLPGVDLGPSLCSSFHAPHNLALRYTLYRPAEDNTSWKGRYILHRPPWRTGGSAPVRREGIVLGRPVRVYRSVEDNVPSTDR</sequence>
<dbReference type="AlphaFoldDB" id="A0A2N5VKY1"/>
<evidence type="ECO:0000313" key="4">
    <source>
        <dbReference type="Proteomes" id="UP000235388"/>
    </source>
</evidence>
<organism evidence="3 5">
    <name type="scientific">Puccinia coronata f. sp. avenae</name>
    <dbReference type="NCBI Taxonomy" id="200324"/>
    <lineage>
        <taxon>Eukaryota</taxon>
        <taxon>Fungi</taxon>
        <taxon>Dikarya</taxon>
        <taxon>Basidiomycota</taxon>
        <taxon>Pucciniomycotina</taxon>
        <taxon>Pucciniomycetes</taxon>
        <taxon>Pucciniales</taxon>
        <taxon>Pucciniaceae</taxon>
        <taxon>Puccinia</taxon>
    </lineage>
</organism>
<accession>A0A2N5VKY1</accession>
<evidence type="ECO:0000313" key="3">
    <source>
        <dbReference type="EMBL" id="PLW50644.1"/>
    </source>
</evidence>
<proteinExistence type="predicted"/>
<protein>
    <submittedName>
        <fullName evidence="3">Uncharacterized protein</fullName>
    </submittedName>
</protein>